<dbReference type="PROSITE" id="PS51450">
    <property type="entry name" value="LRR"/>
    <property type="match status" value="2"/>
</dbReference>
<dbReference type="PANTHER" id="PTHR24369:SF210">
    <property type="entry name" value="CHAOPTIN-RELATED"/>
    <property type="match status" value="1"/>
</dbReference>
<keyword evidence="6" id="KW-0677">Repeat</keyword>
<dbReference type="WBParaSite" id="DME_0000482301-mRNA-1">
    <property type="protein sequence ID" value="DME_0000482301-mRNA-1"/>
    <property type="gene ID" value="DME_0000482301"/>
</dbReference>
<comment type="subcellular location">
    <subcellularLocation>
        <location evidence="1">Secreted</location>
    </subcellularLocation>
</comment>
<evidence type="ECO:0000256" key="7">
    <source>
        <dbReference type="ARBA" id="ARBA00023157"/>
    </source>
</evidence>
<dbReference type="Proteomes" id="UP000274756">
    <property type="component" value="Unassembled WGS sequence"/>
</dbReference>
<dbReference type="OrthoDB" id="283575at2759"/>
<feature type="domain" description="LRRCT" evidence="9">
    <location>
        <begin position="12"/>
        <end position="61"/>
    </location>
</feature>
<dbReference type="Proteomes" id="UP000038040">
    <property type="component" value="Unplaced"/>
</dbReference>
<evidence type="ECO:0000256" key="1">
    <source>
        <dbReference type="ARBA" id="ARBA00004613"/>
    </source>
</evidence>
<dbReference type="FunFam" id="3.80.10.10:FF:000002">
    <property type="entry name" value="Slit guidance ligand 2"/>
    <property type="match status" value="1"/>
</dbReference>
<dbReference type="InterPro" id="IPR000372">
    <property type="entry name" value="LRRNT"/>
</dbReference>
<organism evidence="11 13">
    <name type="scientific">Dracunculus medinensis</name>
    <name type="common">Guinea worm</name>
    <dbReference type="NCBI Taxonomy" id="318479"/>
    <lineage>
        <taxon>Eukaryota</taxon>
        <taxon>Metazoa</taxon>
        <taxon>Ecdysozoa</taxon>
        <taxon>Nematoda</taxon>
        <taxon>Chromadorea</taxon>
        <taxon>Rhabditida</taxon>
        <taxon>Spirurina</taxon>
        <taxon>Dracunculoidea</taxon>
        <taxon>Dracunculidae</taxon>
        <taxon>Dracunculus</taxon>
    </lineage>
</organism>
<evidence type="ECO:0000256" key="5">
    <source>
        <dbReference type="ARBA" id="ARBA00022729"/>
    </source>
</evidence>
<dbReference type="AlphaFoldDB" id="A0A0N4UC48"/>
<sequence length="309" mass="35712">MFLFFFRRLFDNPWLCDCRIEWIKQLILTNNISLSNVRCHRPAHLQFKVIEDIDQKLMKCSGIEKRATNSCNAVSICPSACACTETTIDCRDRGLTHIPTNLSPNTLELRLEQNQITYVPPKAFYNLKNLKRLDLSKNNIMEIAPKAFEGLISLNSLVLYGNSLIELPNQAFYGLHNLQLLLLNANKIQCIHRNAFNNLTNLNLLSLYDNKIKSIANESFNELINLTTLHLAKNPIICDCNLKWLSILLNKKPMETSNARCESPKRVARRRISTLHHTKFQCKGIFRMYSSSFFRIYSHCGNKLVKKNY</sequence>
<dbReference type="InterPro" id="IPR001611">
    <property type="entry name" value="Leu-rich_rpt"/>
</dbReference>
<evidence type="ECO:0000256" key="6">
    <source>
        <dbReference type="ARBA" id="ARBA00022737"/>
    </source>
</evidence>
<evidence type="ECO:0000313" key="13">
    <source>
        <dbReference type="WBParaSite" id="DME_0000482301-mRNA-1"/>
    </source>
</evidence>
<dbReference type="SMART" id="SM00013">
    <property type="entry name" value="LRRNT"/>
    <property type="match status" value="1"/>
</dbReference>
<dbReference type="Pfam" id="PF01463">
    <property type="entry name" value="LRRCT"/>
    <property type="match status" value="1"/>
</dbReference>
<dbReference type="SMART" id="SM00365">
    <property type="entry name" value="LRR_SD22"/>
    <property type="match status" value="2"/>
</dbReference>
<dbReference type="Pfam" id="PF13855">
    <property type="entry name" value="LRR_8"/>
    <property type="match status" value="2"/>
</dbReference>
<dbReference type="GO" id="GO:0005886">
    <property type="term" value="C:plasma membrane"/>
    <property type="evidence" value="ECO:0007669"/>
    <property type="project" value="TreeGrafter"/>
</dbReference>
<evidence type="ECO:0000256" key="4">
    <source>
        <dbReference type="ARBA" id="ARBA00022614"/>
    </source>
</evidence>
<dbReference type="SMART" id="SM00082">
    <property type="entry name" value="LRRCT"/>
    <property type="match status" value="2"/>
</dbReference>
<keyword evidence="5" id="KW-0732">Signal</keyword>
<evidence type="ECO:0000259" key="9">
    <source>
        <dbReference type="SMART" id="SM00082"/>
    </source>
</evidence>
<dbReference type="GO" id="GO:0005576">
    <property type="term" value="C:extracellular region"/>
    <property type="evidence" value="ECO:0007669"/>
    <property type="project" value="UniProtKB-SubCell"/>
</dbReference>
<dbReference type="InterPro" id="IPR000483">
    <property type="entry name" value="Cys-rich_flank_reg_C"/>
</dbReference>
<dbReference type="SMART" id="SM00369">
    <property type="entry name" value="LRR_TYP"/>
    <property type="match status" value="5"/>
</dbReference>
<dbReference type="GO" id="GO:0007399">
    <property type="term" value="P:nervous system development"/>
    <property type="evidence" value="ECO:0007669"/>
    <property type="project" value="UniProtKB-ARBA"/>
</dbReference>
<evidence type="ECO:0000313" key="12">
    <source>
        <dbReference type="Proteomes" id="UP000274756"/>
    </source>
</evidence>
<name>A0A0N4UC48_DRAME</name>
<dbReference type="PANTHER" id="PTHR24369">
    <property type="entry name" value="ANTIGEN BSP, PUTATIVE-RELATED"/>
    <property type="match status" value="1"/>
</dbReference>
<dbReference type="STRING" id="318479.A0A0N4UC48"/>
<dbReference type="InterPro" id="IPR050541">
    <property type="entry name" value="LRR_TM_domain-containing"/>
</dbReference>
<reference evidence="10 12" key="2">
    <citation type="submission" date="2018-11" db="EMBL/GenBank/DDBJ databases">
        <authorList>
            <consortium name="Pathogen Informatics"/>
        </authorList>
    </citation>
    <scope>NUCLEOTIDE SEQUENCE [LARGE SCALE GENOMIC DNA]</scope>
</reference>
<dbReference type="InterPro" id="IPR032675">
    <property type="entry name" value="LRR_dom_sf"/>
</dbReference>
<keyword evidence="7" id="KW-1015">Disulfide bond</keyword>
<keyword evidence="4" id="KW-0433">Leucine-rich repeat</keyword>
<evidence type="ECO:0000256" key="2">
    <source>
        <dbReference type="ARBA" id="ARBA00022473"/>
    </source>
</evidence>
<feature type="domain" description="LRRNT" evidence="8">
    <location>
        <begin position="76"/>
        <end position="108"/>
    </location>
</feature>
<accession>A0A0N4UC48</accession>
<proteinExistence type="predicted"/>
<dbReference type="EMBL" id="UYYG01001171">
    <property type="protein sequence ID" value="VDN58733.1"/>
    <property type="molecule type" value="Genomic_DNA"/>
</dbReference>
<evidence type="ECO:0000313" key="10">
    <source>
        <dbReference type="EMBL" id="VDN58733.1"/>
    </source>
</evidence>
<reference evidence="13" key="1">
    <citation type="submission" date="2017-02" db="UniProtKB">
        <authorList>
            <consortium name="WormBaseParasite"/>
        </authorList>
    </citation>
    <scope>IDENTIFICATION</scope>
</reference>
<dbReference type="Pfam" id="PF01462">
    <property type="entry name" value="LRRNT"/>
    <property type="match status" value="1"/>
</dbReference>
<protein>
    <submittedName>
        <fullName evidence="13">LRRNT domain-containing protein</fullName>
    </submittedName>
</protein>
<feature type="domain" description="LRRCT" evidence="9">
    <location>
        <begin position="234"/>
        <end position="283"/>
    </location>
</feature>
<keyword evidence="3" id="KW-0964">Secreted</keyword>
<dbReference type="Gene3D" id="3.80.10.10">
    <property type="entry name" value="Ribonuclease Inhibitor"/>
    <property type="match status" value="2"/>
</dbReference>
<gene>
    <name evidence="10" type="ORF">DME_LOCUS8706</name>
</gene>
<keyword evidence="2" id="KW-0217">Developmental protein</keyword>
<evidence type="ECO:0000259" key="8">
    <source>
        <dbReference type="SMART" id="SM00013"/>
    </source>
</evidence>
<dbReference type="SUPFAM" id="SSF52058">
    <property type="entry name" value="L domain-like"/>
    <property type="match status" value="1"/>
</dbReference>
<evidence type="ECO:0000256" key="3">
    <source>
        <dbReference type="ARBA" id="ARBA00022525"/>
    </source>
</evidence>
<evidence type="ECO:0000313" key="11">
    <source>
        <dbReference type="Proteomes" id="UP000038040"/>
    </source>
</evidence>
<keyword evidence="12" id="KW-1185">Reference proteome</keyword>
<dbReference type="InterPro" id="IPR003591">
    <property type="entry name" value="Leu-rich_rpt_typical-subtyp"/>
</dbReference>